<evidence type="ECO:0000256" key="7">
    <source>
        <dbReference type="ARBA" id="ARBA00022946"/>
    </source>
</evidence>
<keyword evidence="10 15" id="KW-0472">Membrane</keyword>
<comment type="similarity">
    <text evidence="11">Belongs to the ABC transporter superfamily. ABCB family. Heavy Metal importer (TC 3.A.1.210) subfamily.</text>
</comment>
<reference evidence="18 19" key="1">
    <citation type="submission" date="2015-03" db="EMBL/GenBank/DDBJ databases">
        <authorList>
            <person name="Radwan O."/>
            <person name="Al-Naeli F.A."/>
            <person name="Rendon G.A."/>
            <person name="Fields C."/>
        </authorList>
    </citation>
    <scope>NUCLEOTIDE SEQUENCE [LARGE SCALE GENOMIC DNA]</scope>
    <source>
        <strain evidence="18">CR-DP1</strain>
    </source>
</reference>
<keyword evidence="7" id="KW-0809">Transit peptide</keyword>
<dbReference type="GO" id="GO:0140359">
    <property type="term" value="F:ABC-type transporter activity"/>
    <property type="evidence" value="ECO:0007669"/>
    <property type="project" value="InterPro"/>
</dbReference>
<evidence type="ECO:0000256" key="2">
    <source>
        <dbReference type="ARBA" id="ARBA00011738"/>
    </source>
</evidence>
<sequence>MFRQILTRPPALQCASALARRRPQPSLHRLVPTSSSLRIIRASVRLHNDLEARFFSDAPPPQLPEKTSTTATVTKTPTTSTPATDREKAKANNGKDPLAVLDRDKSAQEQRKADWAIVKEMAHYLWPKDSLSTKFRVGLAVSLLISAKVLNVQVPFYFKSIVDAMNIDFASAGGTATAVAGSMILAYGTTRICATVFQELRNAVFASVAQKAIRKVAGNVFDHLLRLDLNFHLSKQTGGLTRAIDRGTKGISFLLTSMLFHVFPTALEIGMVCAILTYNYGGSFAAITALTMAAYTGFTITTTAWRTKFRKQANAADNRASTVAVDSLINYEAVKYFNNEAYEVARYDKALQQYEKSSIKVATSLAFLNSGQNIIFSSALTAMMYLACNGVAGGTLTVGDLVMVNQLVFQLSVPLNFLGSVYRELRQSLLDMEMLFNLQKVNVTITDKPGAAQLALSRGGGEIRFDKVNFGYHADRPILRDLDLVIPAGKKVAIVGPSGCGKSTLLKLLFRFYDVDSGRIAIDGQDIRDVQLNSLRRSIGVVPQDTPLFNDTVETNIRYGNMAASDEQVRAAARRAHIHDTIQKFPDGYNTKVGERGMMISGGEKQRLALSRVLLKDPPLLFFDEATSALDTHTEREVMAHINSILRENGRTSVFVAHRLRTIYDADLIIVLREGKVEEQGTHQELLERNGVYATLWTAQESMFNASGEAVEENEKESDKKD</sequence>
<name>A0A0F4ZEN4_9PEZI</name>
<feature type="region of interest" description="Disordered" evidence="14">
    <location>
        <begin position="55"/>
        <end position="98"/>
    </location>
</feature>
<evidence type="ECO:0000313" key="18">
    <source>
        <dbReference type="EMBL" id="KKA28977.1"/>
    </source>
</evidence>
<evidence type="ECO:0000256" key="6">
    <source>
        <dbReference type="ARBA" id="ARBA00022840"/>
    </source>
</evidence>
<dbReference type="OrthoDB" id="6500128at2759"/>
<evidence type="ECO:0000256" key="9">
    <source>
        <dbReference type="ARBA" id="ARBA00022989"/>
    </source>
</evidence>
<dbReference type="GO" id="GO:0005524">
    <property type="term" value="F:ATP binding"/>
    <property type="evidence" value="ECO:0007669"/>
    <property type="project" value="UniProtKB-KW"/>
</dbReference>
<dbReference type="GO" id="GO:0005743">
    <property type="term" value="C:mitochondrial inner membrane"/>
    <property type="evidence" value="ECO:0007669"/>
    <property type="project" value="UniProtKB-SubCell"/>
</dbReference>
<dbReference type="Gene3D" id="1.20.1560.10">
    <property type="entry name" value="ABC transporter type 1, transmembrane domain"/>
    <property type="match status" value="1"/>
</dbReference>
<dbReference type="PANTHER" id="PTHR24221">
    <property type="entry name" value="ATP-BINDING CASSETTE SUB-FAMILY B"/>
    <property type="match status" value="1"/>
</dbReference>
<dbReference type="GO" id="GO:0006879">
    <property type="term" value="P:intracellular iron ion homeostasis"/>
    <property type="evidence" value="ECO:0007669"/>
    <property type="project" value="TreeGrafter"/>
</dbReference>
<dbReference type="CDD" id="cd18582">
    <property type="entry name" value="ABC_6TM_ATM1_ABCB7"/>
    <property type="match status" value="1"/>
</dbReference>
<dbReference type="InterPro" id="IPR011527">
    <property type="entry name" value="ABC1_TM_dom"/>
</dbReference>
<dbReference type="SUPFAM" id="SSF90123">
    <property type="entry name" value="ABC transporter transmembrane region"/>
    <property type="match status" value="1"/>
</dbReference>
<evidence type="ECO:0000256" key="14">
    <source>
        <dbReference type="SAM" id="MobiDB-lite"/>
    </source>
</evidence>
<evidence type="ECO:0000256" key="10">
    <source>
        <dbReference type="ARBA" id="ARBA00023136"/>
    </source>
</evidence>
<keyword evidence="19" id="KW-1185">Reference proteome</keyword>
<dbReference type="InterPro" id="IPR003439">
    <property type="entry name" value="ABC_transporter-like_ATP-bd"/>
</dbReference>
<dbReference type="Pfam" id="PF00664">
    <property type="entry name" value="ABC_membrane"/>
    <property type="match status" value="1"/>
</dbReference>
<feature type="compositionally biased region" description="Low complexity" evidence="14">
    <location>
        <begin position="66"/>
        <end position="83"/>
    </location>
</feature>
<dbReference type="Proteomes" id="UP000033483">
    <property type="component" value="Unassembled WGS sequence"/>
</dbReference>
<evidence type="ECO:0000256" key="3">
    <source>
        <dbReference type="ARBA" id="ARBA00022448"/>
    </source>
</evidence>
<feature type="domain" description="ABC transporter" evidence="16">
    <location>
        <begin position="463"/>
        <end position="699"/>
    </location>
</feature>
<dbReference type="InterPro" id="IPR036640">
    <property type="entry name" value="ABC1_TM_sf"/>
</dbReference>
<dbReference type="InterPro" id="IPR017871">
    <property type="entry name" value="ABC_transporter-like_CS"/>
</dbReference>
<evidence type="ECO:0000256" key="5">
    <source>
        <dbReference type="ARBA" id="ARBA00022741"/>
    </source>
</evidence>
<keyword evidence="5" id="KW-0547">Nucleotide-binding</keyword>
<comment type="subcellular location">
    <subcellularLocation>
        <location evidence="1">Mitochondrion inner membrane</location>
        <topology evidence="1">Multi-pass membrane protein</topology>
    </subcellularLocation>
</comment>
<dbReference type="PROSITE" id="PS50929">
    <property type="entry name" value="ABC_TM1F"/>
    <property type="match status" value="1"/>
</dbReference>
<dbReference type="InterPro" id="IPR027417">
    <property type="entry name" value="P-loop_NTPase"/>
</dbReference>
<dbReference type="Pfam" id="PF00005">
    <property type="entry name" value="ABC_tran"/>
    <property type="match status" value="1"/>
</dbReference>
<dbReference type="SUPFAM" id="SSF52540">
    <property type="entry name" value="P-loop containing nucleoside triphosphate hydrolases"/>
    <property type="match status" value="1"/>
</dbReference>
<dbReference type="CDD" id="cd03253">
    <property type="entry name" value="ABCC_ATM1_transporter"/>
    <property type="match status" value="1"/>
</dbReference>
<dbReference type="SMART" id="SM00382">
    <property type="entry name" value="AAA"/>
    <property type="match status" value="1"/>
</dbReference>
<evidence type="ECO:0000256" key="4">
    <source>
        <dbReference type="ARBA" id="ARBA00022692"/>
    </source>
</evidence>
<evidence type="ECO:0000256" key="1">
    <source>
        <dbReference type="ARBA" id="ARBA00004448"/>
    </source>
</evidence>
<keyword evidence="6" id="KW-0067">ATP-binding</keyword>
<dbReference type="AlphaFoldDB" id="A0A0F4ZEN4"/>
<dbReference type="GO" id="GO:0140466">
    <property type="term" value="P:iron-sulfur cluster export from the mitochondrion"/>
    <property type="evidence" value="ECO:0007669"/>
    <property type="project" value="UniProtKB-ARBA"/>
</dbReference>
<keyword evidence="8" id="KW-1278">Translocase</keyword>
<accession>A0A0F4ZEN4</accession>
<dbReference type="FunFam" id="3.40.50.300:FF:000186">
    <property type="entry name" value="ATP-binding cassette sub-family B member 7, mitochondrial"/>
    <property type="match status" value="1"/>
</dbReference>
<keyword evidence="4 15" id="KW-0812">Transmembrane</keyword>
<evidence type="ECO:0000256" key="13">
    <source>
        <dbReference type="ARBA" id="ARBA00040792"/>
    </source>
</evidence>
<keyword evidence="9 15" id="KW-1133">Transmembrane helix</keyword>
<comment type="caution">
    <text evidence="18">The sequence shown here is derived from an EMBL/GenBank/DDBJ whole genome shotgun (WGS) entry which is preliminary data.</text>
</comment>
<dbReference type="EMBL" id="LAEV01001072">
    <property type="protein sequence ID" value="KKA28977.1"/>
    <property type="molecule type" value="Genomic_DNA"/>
</dbReference>
<dbReference type="PROSITE" id="PS50893">
    <property type="entry name" value="ABC_TRANSPORTER_2"/>
    <property type="match status" value="1"/>
</dbReference>
<dbReference type="FunFam" id="1.20.1560.10:FF:000004">
    <property type="entry name" value="ATP-binding cassette sub-family B member 7"/>
    <property type="match status" value="1"/>
</dbReference>
<keyword evidence="3" id="KW-0813">Transport</keyword>
<evidence type="ECO:0000259" key="16">
    <source>
        <dbReference type="PROSITE" id="PS50893"/>
    </source>
</evidence>
<feature type="transmembrane region" description="Helical" evidence="15">
    <location>
        <begin position="251"/>
        <end position="278"/>
    </location>
</feature>
<proteinExistence type="inferred from homology"/>
<feature type="transmembrane region" description="Helical" evidence="15">
    <location>
        <begin position="284"/>
        <end position="305"/>
    </location>
</feature>
<feature type="domain" description="ABC transmembrane type-1" evidence="17">
    <location>
        <begin position="139"/>
        <end position="427"/>
    </location>
</feature>
<dbReference type="InterPro" id="IPR039421">
    <property type="entry name" value="Type_1_exporter"/>
</dbReference>
<gene>
    <name evidence="18" type="ORF">TD95_000905</name>
</gene>
<evidence type="ECO:0000256" key="12">
    <source>
        <dbReference type="ARBA" id="ARBA00039906"/>
    </source>
</evidence>
<evidence type="ECO:0000256" key="8">
    <source>
        <dbReference type="ARBA" id="ARBA00022967"/>
    </source>
</evidence>
<dbReference type="PROSITE" id="PS00211">
    <property type="entry name" value="ABC_TRANSPORTER_1"/>
    <property type="match status" value="1"/>
</dbReference>
<organism evidence="18 19">
    <name type="scientific">Thielaviopsis punctulata</name>
    <dbReference type="NCBI Taxonomy" id="72032"/>
    <lineage>
        <taxon>Eukaryota</taxon>
        <taxon>Fungi</taxon>
        <taxon>Dikarya</taxon>
        <taxon>Ascomycota</taxon>
        <taxon>Pezizomycotina</taxon>
        <taxon>Sordariomycetes</taxon>
        <taxon>Hypocreomycetidae</taxon>
        <taxon>Microascales</taxon>
        <taxon>Ceratocystidaceae</taxon>
        <taxon>Thielaviopsis</taxon>
    </lineage>
</organism>
<dbReference type="PANTHER" id="PTHR24221:SF402">
    <property type="entry name" value="IRON-SULFUR CLUSTERS TRANSPORTER ABCB7, MITOCHONDRIAL"/>
    <property type="match status" value="1"/>
</dbReference>
<comment type="subunit">
    <text evidence="2">Homodimer.</text>
</comment>
<dbReference type="Gene3D" id="3.40.50.300">
    <property type="entry name" value="P-loop containing nucleotide triphosphate hydrolases"/>
    <property type="match status" value="1"/>
</dbReference>
<dbReference type="GO" id="GO:0016887">
    <property type="term" value="F:ATP hydrolysis activity"/>
    <property type="evidence" value="ECO:0007669"/>
    <property type="project" value="InterPro"/>
</dbReference>
<evidence type="ECO:0000256" key="15">
    <source>
        <dbReference type="SAM" id="Phobius"/>
    </source>
</evidence>
<protein>
    <recommendedName>
        <fullName evidence="12">Iron-sulfur clusters transporter ATM1, mitochondrial</fullName>
    </recommendedName>
    <alternativeName>
        <fullName evidence="13">Iron-sulfur clusters transporter atm1, mitochondrial</fullName>
    </alternativeName>
</protein>
<evidence type="ECO:0000313" key="19">
    <source>
        <dbReference type="Proteomes" id="UP000033483"/>
    </source>
</evidence>
<evidence type="ECO:0000259" key="17">
    <source>
        <dbReference type="PROSITE" id="PS50929"/>
    </source>
</evidence>
<evidence type="ECO:0000256" key="11">
    <source>
        <dbReference type="ARBA" id="ARBA00024363"/>
    </source>
</evidence>
<dbReference type="InterPro" id="IPR003593">
    <property type="entry name" value="AAA+_ATPase"/>
</dbReference>